<dbReference type="PANTHER" id="PTHR31286:SF99">
    <property type="entry name" value="DUF4283 DOMAIN-CONTAINING PROTEIN"/>
    <property type="match status" value="1"/>
</dbReference>
<evidence type="ECO:0000313" key="3">
    <source>
        <dbReference type="Proteomes" id="UP000187203"/>
    </source>
</evidence>
<dbReference type="Proteomes" id="UP000187203">
    <property type="component" value="Unassembled WGS sequence"/>
</dbReference>
<feature type="region of interest" description="Disordered" evidence="1">
    <location>
        <begin position="97"/>
        <end position="178"/>
    </location>
</feature>
<gene>
    <name evidence="2" type="ORF">COLO4_13283</name>
</gene>
<organism evidence="2 3">
    <name type="scientific">Corchorus olitorius</name>
    <dbReference type="NCBI Taxonomy" id="93759"/>
    <lineage>
        <taxon>Eukaryota</taxon>
        <taxon>Viridiplantae</taxon>
        <taxon>Streptophyta</taxon>
        <taxon>Embryophyta</taxon>
        <taxon>Tracheophyta</taxon>
        <taxon>Spermatophyta</taxon>
        <taxon>Magnoliopsida</taxon>
        <taxon>eudicotyledons</taxon>
        <taxon>Gunneridae</taxon>
        <taxon>Pentapetalae</taxon>
        <taxon>rosids</taxon>
        <taxon>malvids</taxon>
        <taxon>Malvales</taxon>
        <taxon>Malvaceae</taxon>
        <taxon>Grewioideae</taxon>
        <taxon>Apeibeae</taxon>
        <taxon>Corchorus</taxon>
    </lineage>
</organism>
<dbReference type="AlphaFoldDB" id="A0A1R3JXA6"/>
<dbReference type="STRING" id="93759.A0A1R3JXA6"/>
<accession>A0A1R3JXA6</accession>
<sequence>MAIWIQLPQLPIQYYDASILFKIGSMIGKPIKIDVHTGNASRGHYARICLEVNCGFPLLSTIKIGNHIQQVQYEISVPFCSACGCLNHLNCSKETCKTDSTMESSDGRHSHNSAENSPKPEVSKDKPAVSTQSEELPEAKWQVVARKGNRKRLDNTIVSSSNSGKTFFEPPLNFQKYK</sequence>
<evidence type="ECO:0000256" key="1">
    <source>
        <dbReference type="SAM" id="MobiDB-lite"/>
    </source>
</evidence>
<reference evidence="3" key="1">
    <citation type="submission" date="2013-09" db="EMBL/GenBank/DDBJ databases">
        <title>Corchorus olitorius genome sequencing.</title>
        <authorList>
            <person name="Alam M."/>
            <person name="Haque M.S."/>
            <person name="Islam M.S."/>
            <person name="Emdad E.M."/>
            <person name="Islam M.M."/>
            <person name="Ahmed B."/>
            <person name="Halim A."/>
            <person name="Hossen Q.M.M."/>
            <person name="Hossain M.Z."/>
            <person name="Ahmed R."/>
            <person name="Khan M.M."/>
            <person name="Islam R."/>
            <person name="Rashid M.M."/>
            <person name="Khan S.A."/>
            <person name="Rahman M.S."/>
            <person name="Alam M."/>
            <person name="Yahiya A.S."/>
            <person name="Khan M.S."/>
            <person name="Azam M.S."/>
            <person name="Haque T."/>
            <person name="Lashkar M.Z.H."/>
            <person name="Akhand A.I."/>
            <person name="Morshed G."/>
            <person name="Roy S."/>
            <person name="Uddin K.S."/>
            <person name="Rabeya T."/>
            <person name="Hossain A.S."/>
            <person name="Chowdhury A."/>
            <person name="Snigdha A.R."/>
            <person name="Mortoza M.S."/>
            <person name="Matin S.A."/>
            <person name="Hoque S.M.E."/>
            <person name="Islam M.K."/>
            <person name="Roy D.K."/>
            <person name="Haider R."/>
            <person name="Moosa M.M."/>
            <person name="Elias S.M."/>
            <person name="Hasan A.M."/>
            <person name="Jahan S."/>
            <person name="Shafiuddin M."/>
            <person name="Mahmood N."/>
            <person name="Shommy N.S."/>
        </authorList>
    </citation>
    <scope>NUCLEOTIDE SEQUENCE [LARGE SCALE GENOMIC DNA]</scope>
    <source>
        <strain evidence="3">cv. O-4</strain>
    </source>
</reference>
<protein>
    <submittedName>
        <fullName evidence="2">Uncharacterized protein</fullName>
    </submittedName>
</protein>
<dbReference type="OrthoDB" id="1926761at2759"/>
<feature type="compositionally biased region" description="Polar residues" evidence="1">
    <location>
        <begin position="156"/>
        <end position="165"/>
    </location>
</feature>
<proteinExistence type="predicted"/>
<evidence type="ECO:0000313" key="2">
    <source>
        <dbReference type="EMBL" id="OMO99440.1"/>
    </source>
</evidence>
<name>A0A1R3JXA6_9ROSI</name>
<comment type="caution">
    <text evidence="2">The sequence shown here is derived from an EMBL/GenBank/DDBJ whole genome shotgun (WGS) entry which is preliminary data.</text>
</comment>
<dbReference type="PANTHER" id="PTHR31286">
    <property type="entry name" value="GLYCINE-RICH CELL WALL STRUCTURAL PROTEIN 1.8-LIKE"/>
    <property type="match status" value="1"/>
</dbReference>
<keyword evidence="3" id="KW-1185">Reference proteome</keyword>
<dbReference type="EMBL" id="AWUE01015142">
    <property type="protein sequence ID" value="OMO99440.1"/>
    <property type="molecule type" value="Genomic_DNA"/>
</dbReference>
<dbReference type="InterPro" id="IPR040256">
    <property type="entry name" value="At4g02000-like"/>
</dbReference>